<evidence type="ECO:0000313" key="3">
    <source>
        <dbReference type="Proteomes" id="UP000214646"/>
    </source>
</evidence>
<feature type="coiled-coil region" evidence="1">
    <location>
        <begin position="25"/>
        <end position="67"/>
    </location>
</feature>
<dbReference type="EMBL" id="NIDE01000017">
    <property type="protein sequence ID" value="OWK36644.1"/>
    <property type="molecule type" value="Genomic_DNA"/>
</dbReference>
<dbReference type="RefSeq" id="WP_088259625.1">
    <property type="nucleotide sequence ID" value="NZ_NIDE01000017.1"/>
</dbReference>
<dbReference type="Proteomes" id="UP000214646">
    <property type="component" value="Unassembled WGS sequence"/>
</dbReference>
<name>A0A225DAF4_9BACT</name>
<reference evidence="3" key="1">
    <citation type="submission" date="2017-06" db="EMBL/GenBank/DDBJ databases">
        <title>Genome analysis of Fimbriiglobus ruber SP5, the first member of the order Planctomycetales with confirmed chitinolytic capability.</title>
        <authorList>
            <person name="Ravin N.V."/>
            <person name="Rakitin A.L."/>
            <person name="Ivanova A.A."/>
            <person name="Beletsky A.V."/>
            <person name="Kulichevskaya I.S."/>
            <person name="Mardanov A.V."/>
            <person name="Dedysh S.N."/>
        </authorList>
    </citation>
    <scope>NUCLEOTIDE SEQUENCE [LARGE SCALE GENOMIC DNA]</scope>
    <source>
        <strain evidence="3">SP5</strain>
    </source>
</reference>
<gene>
    <name evidence="2" type="ORF">FRUB_09207</name>
</gene>
<sequence>MLEIESPLLDKIYVLMEKMAAAYGRQVYQEKMEEFARDLAKQIENLNKEHAENLARLDKEHAAKLAELTALSTWAAQAGLEAREERLHALREIVIATLAARFDPVPVHVADLAEIADENRLRALNCVADTCSDAEAFLSAVAKPAP</sequence>
<keyword evidence="1" id="KW-0175">Coiled coil</keyword>
<evidence type="ECO:0000256" key="1">
    <source>
        <dbReference type="SAM" id="Coils"/>
    </source>
</evidence>
<evidence type="ECO:0000313" key="2">
    <source>
        <dbReference type="EMBL" id="OWK36644.1"/>
    </source>
</evidence>
<comment type="caution">
    <text evidence="2">The sequence shown here is derived from an EMBL/GenBank/DDBJ whole genome shotgun (WGS) entry which is preliminary data.</text>
</comment>
<accession>A0A225DAF4</accession>
<dbReference type="AlphaFoldDB" id="A0A225DAF4"/>
<protein>
    <submittedName>
        <fullName evidence="2">Uncharacterized protein</fullName>
    </submittedName>
</protein>
<organism evidence="2 3">
    <name type="scientific">Fimbriiglobus ruber</name>
    <dbReference type="NCBI Taxonomy" id="1908690"/>
    <lineage>
        <taxon>Bacteria</taxon>
        <taxon>Pseudomonadati</taxon>
        <taxon>Planctomycetota</taxon>
        <taxon>Planctomycetia</taxon>
        <taxon>Gemmatales</taxon>
        <taxon>Gemmataceae</taxon>
        <taxon>Fimbriiglobus</taxon>
    </lineage>
</organism>
<proteinExistence type="predicted"/>
<keyword evidence="3" id="KW-1185">Reference proteome</keyword>